<comment type="caution">
    <text evidence="1">The sequence shown here is derived from an EMBL/GenBank/DDBJ whole genome shotgun (WGS) entry which is preliminary data.</text>
</comment>
<name>W9G563_9MICO</name>
<dbReference type="OrthoDB" id="3755682at2"/>
<dbReference type="AlphaFoldDB" id="W9G563"/>
<keyword evidence="2" id="KW-1185">Reference proteome</keyword>
<sequence length="70" mass="8122">MVDAVDEQRRKVHWLEGTLRARERQVRLLERSIAVESSAAYRPLRQLDRPVPALRRAAPPVVNRLGRPRS</sequence>
<gene>
    <name evidence="1" type="ORF">N865_11515</name>
</gene>
<dbReference type="STRING" id="1386089.N865_11515"/>
<proteinExistence type="predicted"/>
<dbReference type="EMBL" id="AWSA01000027">
    <property type="protein sequence ID" value="EWT01155.1"/>
    <property type="molecule type" value="Genomic_DNA"/>
</dbReference>
<dbReference type="RefSeq" id="WP_034806759.1">
    <property type="nucleotide sequence ID" value="NZ_AWSA01000027.1"/>
</dbReference>
<accession>W9G563</accession>
<dbReference type="Proteomes" id="UP000019489">
    <property type="component" value="Unassembled WGS sequence"/>
</dbReference>
<protein>
    <submittedName>
        <fullName evidence="1">Uncharacterized protein</fullName>
    </submittedName>
</protein>
<reference evidence="1 2" key="1">
    <citation type="submission" date="2013-08" db="EMBL/GenBank/DDBJ databases">
        <title>Intrasporangium oryzae NRRL B-24470.</title>
        <authorList>
            <person name="Liu H."/>
            <person name="Wang G."/>
        </authorList>
    </citation>
    <scope>NUCLEOTIDE SEQUENCE [LARGE SCALE GENOMIC DNA]</scope>
    <source>
        <strain evidence="1 2">NRRL B-24470</strain>
    </source>
</reference>
<evidence type="ECO:0000313" key="1">
    <source>
        <dbReference type="EMBL" id="EWT01155.1"/>
    </source>
</evidence>
<organism evidence="1 2">
    <name type="scientific">Intrasporangium oryzae NRRL B-24470</name>
    <dbReference type="NCBI Taxonomy" id="1386089"/>
    <lineage>
        <taxon>Bacteria</taxon>
        <taxon>Bacillati</taxon>
        <taxon>Actinomycetota</taxon>
        <taxon>Actinomycetes</taxon>
        <taxon>Micrococcales</taxon>
        <taxon>Intrasporangiaceae</taxon>
        <taxon>Intrasporangium</taxon>
    </lineage>
</organism>
<evidence type="ECO:0000313" key="2">
    <source>
        <dbReference type="Proteomes" id="UP000019489"/>
    </source>
</evidence>